<dbReference type="InterPro" id="IPR021855">
    <property type="entry name" value="PAM68-like"/>
</dbReference>
<reference evidence="3" key="2">
    <citation type="journal article" date="2014" name="BMC Genomics">
        <title>An improved genome of the model marine alga Ostreococcus tauri unfolds by assessing Illumina de novo assemblies.</title>
        <authorList>
            <person name="Blanc-Mathieu R."/>
            <person name="Verhelst B."/>
            <person name="Derelle E."/>
            <person name="Rombauts S."/>
            <person name="Bouget F.Y."/>
            <person name="Carre I."/>
            <person name="Chateau A."/>
            <person name="Eyre-Walker A."/>
            <person name="Grimsley N."/>
            <person name="Moreau H."/>
            <person name="Piegu B."/>
            <person name="Rivals E."/>
            <person name="Schackwitz W."/>
            <person name="Van de Peer Y."/>
            <person name="Piganeau G."/>
        </authorList>
    </citation>
    <scope>NUCLEOTIDE SEQUENCE</scope>
    <source>
        <strain evidence="3">RCC4221</strain>
    </source>
</reference>
<feature type="region of interest" description="Disordered" evidence="1">
    <location>
        <begin position="1"/>
        <end position="54"/>
    </location>
</feature>
<dbReference type="EMBL" id="CAID01000002">
    <property type="protein sequence ID" value="CAL52610.1"/>
    <property type="molecule type" value="Genomic_DNA"/>
</dbReference>
<feature type="transmembrane region" description="Helical" evidence="2">
    <location>
        <begin position="155"/>
        <end position="177"/>
    </location>
</feature>
<keyword evidence="2" id="KW-0812">Transmembrane</keyword>
<dbReference type="Pfam" id="PF11947">
    <property type="entry name" value="DUF3464"/>
    <property type="match status" value="1"/>
</dbReference>
<dbReference type="RefSeq" id="XP_003075338.1">
    <property type="nucleotide sequence ID" value="XM_003075290.1"/>
</dbReference>
<dbReference type="GeneID" id="9837090"/>
<dbReference type="EMBL" id="KZ155839">
    <property type="protein sequence ID" value="OUS41833.1"/>
    <property type="molecule type" value="Genomic_DNA"/>
</dbReference>
<keyword evidence="2" id="KW-0472">Membrane</keyword>
<dbReference type="AlphaFoldDB" id="Q01DJ3"/>
<gene>
    <name evidence="4" type="ORF">BE221DRAFT_64137</name>
    <name evidence="3" type="ORF">OT_ostta02g05170</name>
</gene>
<dbReference type="PANTHER" id="PTHR34575">
    <property type="entry name" value="PROTEIN PAM68, CHLOROPLASTIC"/>
    <property type="match status" value="1"/>
</dbReference>
<accession>A0A1Y5I180</accession>
<keyword evidence="2" id="KW-1133">Transmembrane helix</keyword>
<evidence type="ECO:0000256" key="2">
    <source>
        <dbReference type="SAM" id="Phobius"/>
    </source>
</evidence>
<dbReference type="PANTHER" id="PTHR34575:SF1">
    <property type="entry name" value="PROTEIN PAM68, CHLOROPLASTIC"/>
    <property type="match status" value="1"/>
</dbReference>
<accession>A0A454Y0V4</accession>
<dbReference type="Proteomes" id="UP000009170">
    <property type="component" value="Unassembled WGS sequence"/>
</dbReference>
<dbReference type="STRING" id="70448.Q01DJ3"/>
<organism evidence="3 5">
    <name type="scientific">Ostreococcus tauri</name>
    <name type="common">Marine green alga</name>
    <dbReference type="NCBI Taxonomy" id="70448"/>
    <lineage>
        <taxon>Eukaryota</taxon>
        <taxon>Viridiplantae</taxon>
        <taxon>Chlorophyta</taxon>
        <taxon>Mamiellophyceae</taxon>
        <taxon>Mamiellales</taxon>
        <taxon>Bathycoccaceae</taxon>
        <taxon>Ostreococcus</taxon>
    </lineage>
</organism>
<accession>Q01DJ3</accession>
<sequence length="226" mass="25025">MTTHAMPSSSSIARSSATKRNRVVVRAKGKNSRARSGQYNRTRTTIEGDDADDTASTIERLESNAFSTRSASYDKKKLAKVKAQRDADRAREAAKRDAFDAKYAQRSAQGIPQIVTDRMLKRVGIFCGTPLMLGFTTGPLFYYFKAVRHVDVPPWVFFTASTATFGAAFIGISYGVLSASWDPRREGTFWGGSEFKENVPVVISTIMNKAKGEKPLEWDDESDVDT</sequence>
<dbReference type="OrthoDB" id="5862at2759"/>
<feature type="transmembrane region" description="Helical" evidence="2">
    <location>
        <begin position="123"/>
        <end position="143"/>
    </location>
</feature>
<evidence type="ECO:0000313" key="5">
    <source>
        <dbReference type="Proteomes" id="UP000009170"/>
    </source>
</evidence>
<protein>
    <submittedName>
        <fullName evidence="3">Uncharacterized protein</fullName>
    </submittedName>
</protein>
<dbReference type="InParanoid" id="Q01DJ3"/>
<evidence type="ECO:0000313" key="3">
    <source>
        <dbReference type="EMBL" id="CAL52610.1"/>
    </source>
</evidence>
<dbReference type="KEGG" id="ota:OT_ostta02g05170"/>
<evidence type="ECO:0000256" key="1">
    <source>
        <dbReference type="SAM" id="MobiDB-lite"/>
    </source>
</evidence>
<proteinExistence type="predicted"/>
<dbReference type="Proteomes" id="UP000195557">
    <property type="component" value="Unassembled WGS sequence"/>
</dbReference>
<feature type="compositionally biased region" description="Basic residues" evidence="1">
    <location>
        <begin position="17"/>
        <end position="33"/>
    </location>
</feature>
<keyword evidence="5" id="KW-1185">Reference proteome</keyword>
<evidence type="ECO:0000313" key="4">
    <source>
        <dbReference type="EMBL" id="OUS41833.1"/>
    </source>
</evidence>
<feature type="compositionally biased region" description="Polar residues" evidence="1">
    <location>
        <begin position="34"/>
        <end position="45"/>
    </location>
</feature>
<name>Q01DJ3_OSTTA</name>
<reference evidence="3 5" key="1">
    <citation type="journal article" date="2006" name="Proc. Natl. Acad. Sci. U.S.A.">
        <title>Genome analysis of the smallest free-living eukaryote Ostreococcus tauri unveils many unique features.</title>
        <authorList>
            <person name="Derelle E."/>
            <person name="Ferraz C."/>
            <person name="Rombauts S."/>
            <person name="Rouze P."/>
            <person name="Worden A.Z."/>
            <person name="Robbens S."/>
            <person name="Partensky F."/>
            <person name="Degroeve S."/>
            <person name="Echeynie S."/>
            <person name="Cooke R."/>
            <person name="Saeys Y."/>
            <person name="Wuyts J."/>
            <person name="Jabbari K."/>
            <person name="Bowler C."/>
            <person name="Panaud O."/>
            <person name="Piegu B."/>
            <person name="Ball S.G."/>
            <person name="Ral J.-P."/>
            <person name="Bouget F.-Y."/>
            <person name="Piganeau G."/>
            <person name="De Baets B."/>
            <person name="Picard A."/>
            <person name="Delseny M."/>
            <person name="Demaille J."/>
            <person name="Van de Peer Y."/>
            <person name="Moreau H."/>
        </authorList>
    </citation>
    <scope>NUCLEOTIDE SEQUENCE [LARGE SCALE GENOMIC DNA]</scope>
    <source>
        <strain evidence="3 5">OTTH0595</strain>
    </source>
</reference>
<reference evidence="4" key="3">
    <citation type="submission" date="2017-04" db="EMBL/GenBank/DDBJ databases">
        <title>Population genomics of picophytoplankton unveils novel chromosome hypervariability.</title>
        <authorList>
            <consortium name="DOE Joint Genome Institute"/>
            <person name="Blanc-Mathieu R."/>
            <person name="Krasovec M."/>
            <person name="Hebrard M."/>
            <person name="Yau S."/>
            <person name="Desgranges E."/>
            <person name="Martin J."/>
            <person name="Schackwitz W."/>
            <person name="Kuo A."/>
            <person name="Salin G."/>
            <person name="Donnadieu C."/>
            <person name="Desdevises Y."/>
            <person name="Sanchez-Ferandin S."/>
            <person name="Moreau H."/>
            <person name="Rivals E."/>
            <person name="Grigoriev I.V."/>
            <person name="Grimsley N."/>
            <person name="Eyre-Walker A."/>
            <person name="Piganeau G."/>
        </authorList>
    </citation>
    <scope>NUCLEOTIDE SEQUENCE [LARGE SCALE GENOMIC DNA]</scope>
    <source>
        <strain evidence="4">RCC 1115</strain>
    </source>
</reference>